<dbReference type="AlphaFoldDB" id="X0Z3H0"/>
<feature type="non-terminal residue" evidence="1">
    <location>
        <position position="193"/>
    </location>
</feature>
<protein>
    <recommendedName>
        <fullName evidence="2">SD-repeat containing protein B domain-containing protein</fullName>
    </recommendedName>
</protein>
<dbReference type="SUPFAM" id="SSF117074">
    <property type="entry name" value="Hypothetical protein PA1324"/>
    <property type="match status" value="1"/>
</dbReference>
<organism evidence="1">
    <name type="scientific">marine sediment metagenome</name>
    <dbReference type="NCBI Taxonomy" id="412755"/>
    <lineage>
        <taxon>unclassified sequences</taxon>
        <taxon>metagenomes</taxon>
        <taxon>ecological metagenomes</taxon>
    </lineage>
</organism>
<reference evidence="1" key="1">
    <citation type="journal article" date="2014" name="Front. Microbiol.">
        <title>High frequency of phylogenetically diverse reductive dehalogenase-homologous genes in deep subseafloor sedimentary metagenomes.</title>
        <authorList>
            <person name="Kawai M."/>
            <person name="Futagami T."/>
            <person name="Toyoda A."/>
            <person name="Takaki Y."/>
            <person name="Nishi S."/>
            <person name="Hori S."/>
            <person name="Arai W."/>
            <person name="Tsubouchi T."/>
            <person name="Morono Y."/>
            <person name="Uchiyama I."/>
            <person name="Ito T."/>
            <person name="Fujiyama A."/>
            <person name="Inagaki F."/>
            <person name="Takami H."/>
        </authorList>
    </citation>
    <scope>NUCLEOTIDE SEQUENCE</scope>
    <source>
        <strain evidence="1">Expedition CK06-06</strain>
    </source>
</reference>
<evidence type="ECO:0008006" key="2">
    <source>
        <dbReference type="Google" id="ProtNLM"/>
    </source>
</evidence>
<accession>X0Z3H0</accession>
<comment type="caution">
    <text evidence="1">The sequence shown here is derived from an EMBL/GenBank/DDBJ whole genome shotgun (WGS) entry which is preliminary data.</text>
</comment>
<name>X0Z3H0_9ZZZZ</name>
<proteinExistence type="predicted"/>
<sequence length="193" mass="21126">MPILLILISALLILLAGCFTAPLEEEPGYTPGCIEGTMARPMVCCEDPEGELIGDPISPNICDELCMPFNTVDWYAWANVQVVLTTWVDSEEVELATTVTDANGDYLFSDVPPGINYIITAICPTDEEFVIKDVVEELVEGETYDAGIGIADTESTVLALCLEGLGEIGLDSYLLNLDDFRSHDYYDEVIEEV</sequence>
<dbReference type="EMBL" id="BART01001161">
    <property type="protein sequence ID" value="GAG63539.1"/>
    <property type="molecule type" value="Genomic_DNA"/>
</dbReference>
<dbReference type="InterPro" id="IPR013783">
    <property type="entry name" value="Ig-like_fold"/>
</dbReference>
<gene>
    <name evidence="1" type="ORF">S01H4_04364</name>
</gene>
<dbReference type="Gene3D" id="2.60.40.10">
    <property type="entry name" value="Immunoglobulins"/>
    <property type="match status" value="1"/>
</dbReference>
<evidence type="ECO:0000313" key="1">
    <source>
        <dbReference type="EMBL" id="GAG63539.1"/>
    </source>
</evidence>